<accession>A0A2P2PTS8</accession>
<protein>
    <submittedName>
        <fullName evidence="1">Uncharacterized protein</fullName>
    </submittedName>
</protein>
<evidence type="ECO:0000313" key="1">
    <source>
        <dbReference type="EMBL" id="MBX58019.1"/>
    </source>
</evidence>
<proteinExistence type="predicted"/>
<sequence length="44" mass="5044">MEGAALMSPLFCSKFSVVHLAATELSNHLFPWQLFLQRQQVFGY</sequence>
<reference evidence="1" key="1">
    <citation type="submission" date="2018-02" db="EMBL/GenBank/DDBJ databases">
        <title>Rhizophora mucronata_Transcriptome.</title>
        <authorList>
            <person name="Meera S.P."/>
            <person name="Sreeshan A."/>
            <person name="Augustine A."/>
        </authorList>
    </citation>
    <scope>NUCLEOTIDE SEQUENCE</scope>
    <source>
        <tissue evidence="1">Leaf</tissue>
    </source>
</reference>
<name>A0A2P2PTS8_RHIMU</name>
<dbReference type="EMBL" id="GGEC01077535">
    <property type="protein sequence ID" value="MBX58019.1"/>
    <property type="molecule type" value="Transcribed_RNA"/>
</dbReference>
<organism evidence="1">
    <name type="scientific">Rhizophora mucronata</name>
    <name type="common">Asiatic mangrove</name>
    <dbReference type="NCBI Taxonomy" id="61149"/>
    <lineage>
        <taxon>Eukaryota</taxon>
        <taxon>Viridiplantae</taxon>
        <taxon>Streptophyta</taxon>
        <taxon>Embryophyta</taxon>
        <taxon>Tracheophyta</taxon>
        <taxon>Spermatophyta</taxon>
        <taxon>Magnoliopsida</taxon>
        <taxon>eudicotyledons</taxon>
        <taxon>Gunneridae</taxon>
        <taxon>Pentapetalae</taxon>
        <taxon>rosids</taxon>
        <taxon>fabids</taxon>
        <taxon>Malpighiales</taxon>
        <taxon>Rhizophoraceae</taxon>
        <taxon>Rhizophora</taxon>
    </lineage>
</organism>
<dbReference type="AlphaFoldDB" id="A0A2P2PTS8"/>